<evidence type="ECO:0000313" key="3">
    <source>
        <dbReference type="EMBL" id="MDN0014049.1"/>
    </source>
</evidence>
<dbReference type="Proteomes" id="UP001168524">
    <property type="component" value="Unassembled WGS sequence"/>
</dbReference>
<dbReference type="PANTHER" id="PTHR43476">
    <property type="entry name" value="3-(3-HYDROXY-PHENYL)PROPIONATE/3-HYDROXYCINNAMIC ACID HYDROXYLASE"/>
    <property type="match status" value="1"/>
</dbReference>
<dbReference type="RefSeq" id="WP_267980287.1">
    <property type="nucleotide sequence ID" value="NZ_JAPQKF010000002.1"/>
</dbReference>
<proteinExistence type="predicted"/>
<dbReference type="Gene3D" id="3.30.70.2450">
    <property type="match status" value="1"/>
</dbReference>
<evidence type="ECO:0000313" key="4">
    <source>
        <dbReference type="Proteomes" id="UP001168524"/>
    </source>
</evidence>
<dbReference type="InterPro" id="IPR036188">
    <property type="entry name" value="FAD/NAD-bd_sf"/>
</dbReference>
<feature type="domain" description="FAD-binding" evidence="2">
    <location>
        <begin position="6"/>
        <end position="342"/>
    </location>
</feature>
<sequence length="537" mass="61063">MKQEQTQVVIVGGGPNGIALAHYMGMYGIQSIVLEMNPDILPYPRAVGMDDEALRVLQTIGVANEVVKDMIHNVPLRYYNARGVCFAEVKPSVADYGWPMRNIFMQQLLEKSMREMLQQYPHVELRSGHEMLEISQTDAQATIEVKDLNGDIYQISAKYVIGADGGRSSVRKKVGIQLNGLTHPHKWIVVDAAHDSLDAPYTALHADPDRPFVCIYLPYQQRRWEFMLFEGEDEESMCKEDNIRQLIRNHIGDAVDELDIIRIRAYTHNSRVANRFVDGRVILIGDAAHITPPWAGQGLNSGIRDVGNIAWKLAAVLKGYASEKIIASYDDERRTHATELVALADNMGMVLGLTNPLMAGVRDWLFQAFNNVDALRSHLVEFKFKPKPFIHKGLVYHPRPHVRDTDVVGKIFIQPQVEDHSAHKLKFDEILGQWYAVIAFRKDPLSSLSEQTRQFWQSRNTRFIQVNRAKSGLNRNQPLTASDQVICVEDVERKLEDWFENARDEVVIVRPDRFIAATCSIEKLEETLEKLACQLIN</sequence>
<dbReference type="EC" id="1.14.13.127" evidence="3"/>
<comment type="caution">
    <text evidence="3">The sequence shown here is derived from an EMBL/GenBank/DDBJ whole genome shotgun (WGS) entry which is preliminary data.</text>
</comment>
<gene>
    <name evidence="3" type="ORF">QTA56_07335</name>
</gene>
<dbReference type="InterPro" id="IPR050631">
    <property type="entry name" value="PheA/TfdB_FAD_monoxygenase"/>
</dbReference>
<organism evidence="3 4">
    <name type="scientific">Acinetobacter thutiue</name>
    <dbReference type="NCBI Taxonomy" id="2998078"/>
    <lineage>
        <taxon>Bacteria</taxon>
        <taxon>Pseudomonadati</taxon>
        <taxon>Pseudomonadota</taxon>
        <taxon>Gammaproteobacteria</taxon>
        <taxon>Moraxellales</taxon>
        <taxon>Moraxellaceae</taxon>
        <taxon>Acinetobacter</taxon>
    </lineage>
</organism>
<dbReference type="GO" id="GO:0008688">
    <property type="term" value="F:3-(3-hydroxyphenyl)propionate hydroxylase activity"/>
    <property type="evidence" value="ECO:0007669"/>
    <property type="project" value="UniProtKB-EC"/>
</dbReference>
<keyword evidence="1 3" id="KW-0560">Oxidoreductase</keyword>
<protein>
    <submittedName>
        <fullName evidence="3">Bifunctional 3-(3-hydroxy-phenyl)propionate/3-hydroxycinnamic acid hydroxylase</fullName>
        <ecNumber evidence="3">1.14.13.127</ecNumber>
    </submittedName>
</protein>
<evidence type="ECO:0000259" key="2">
    <source>
        <dbReference type="Pfam" id="PF01494"/>
    </source>
</evidence>
<dbReference type="InterPro" id="IPR002938">
    <property type="entry name" value="FAD-bd"/>
</dbReference>
<dbReference type="PANTHER" id="PTHR43476:SF3">
    <property type="entry name" value="FAD-BINDING MONOOXYGENASE"/>
    <property type="match status" value="1"/>
</dbReference>
<dbReference type="EMBL" id="JAUDZE010000002">
    <property type="protein sequence ID" value="MDN0014049.1"/>
    <property type="molecule type" value="Genomic_DNA"/>
</dbReference>
<accession>A0ABT7WMZ2</accession>
<keyword evidence="4" id="KW-1185">Reference proteome</keyword>
<name>A0ABT7WMZ2_9GAMM</name>
<dbReference type="NCBIfam" id="NF004831">
    <property type="entry name" value="PRK06183.1-5"/>
    <property type="match status" value="1"/>
</dbReference>
<dbReference type="NCBIfam" id="NF004829">
    <property type="entry name" value="PRK06183.1-3"/>
    <property type="match status" value="1"/>
</dbReference>
<dbReference type="SUPFAM" id="SSF51905">
    <property type="entry name" value="FAD/NAD(P)-binding domain"/>
    <property type="match status" value="1"/>
</dbReference>
<evidence type="ECO:0000256" key="1">
    <source>
        <dbReference type="ARBA" id="ARBA00023002"/>
    </source>
</evidence>
<dbReference type="Gene3D" id="3.50.50.60">
    <property type="entry name" value="FAD/NAD(P)-binding domain"/>
    <property type="match status" value="1"/>
</dbReference>
<dbReference type="PRINTS" id="PR00420">
    <property type="entry name" value="RNGMNOXGNASE"/>
</dbReference>
<dbReference type="Pfam" id="PF01494">
    <property type="entry name" value="FAD_binding_3"/>
    <property type="match status" value="1"/>
</dbReference>
<reference evidence="3" key="1">
    <citation type="submission" date="2023-06" db="EMBL/GenBank/DDBJ databases">
        <title>Two novel species of Acinetobacter isolated from motorbike repairing workshop in Vietnam.</title>
        <authorList>
            <person name="Le N.T.T."/>
        </authorList>
    </citation>
    <scope>NUCLEOTIDE SEQUENCE</scope>
    <source>
        <strain evidence="3">VNH17</strain>
    </source>
</reference>